<keyword evidence="2" id="KW-0472">Membrane</keyword>
<dbReference type="InterPro" id="IPR003593">
    <property type="entry name" value="AAA+_ATPase"/>
</dbReference>
<dbReference type="GO" id="GO:0005524">
    <property type="term" value="F:ATP binding"/>
    <property type="evidence" value="ECO:0007669"/>
    <property type="project" value="UniProtKB-KW"/>
</dbReference>
<dbReference type="CDD" id="cd03230">
    <property type="entry name" value="ABC_DR_subfamily_A"/>
    <property type="match status" value="1"/>
</dbReference>
<evidence type="ECO:0000313" key="6">
    <source>
        <dbReference type="EMBL" id="SSY70151.1"/>
    </source>
</evidence>
<dbReference type="STRING" id="1120980.GCA_000745955_02177"/>
<organism evidence="6 7">
    <name type="scientific">Alysiella crassa</name>
    <dbReference type="NCBI Taxonomy" id="153491"/>
    <lineage>
        <taxon>Bacteria</taxon>
        <taxon>Pseudomonadati</taxon>
        <taxon>Pseudomonadota</taxon>
        <taxon>Betaproteobacteria</taxon>
        <taxon>Neisseriales</taxon>
        <taxon>Neisseriaceae</taxon>
        <taxon>Alysiella</taxon>
    </lineage>
</organism>
<dbReference type="EC" id="3.6.3.-" evidence="6"/>
<reference evidence="6 7" key="1">
    <citation type="submission" date="2018-06" db="EMBL/GenBank/DDBJ databases">
        <authorList>
            <consortium name="Pathogen Informatics"/>
            <person name="Doyle S."/>
        </authorList>
    </citation>
    <scope>NUCLEOTIDE SEQUENCE [LARGE SCALE GENOMIC DNA]</scope>
    <source>
        <strain evidence="6 7">NCTC10283</strain>
    </source>
</reference>
<accession>A0A376BKB3</accession>
<keyword evidence="7" id="KW-1185">Reference proteome</keyword>
<dbReference type="AlphaFoldDB" id="A0A376BKB3"/>
<dbReference type="InterPro" id="IPR051782">
    <property type="entry name" value="ABC_Transporter_VariousFunc"/>
</dbReference>
<dbReference type="GO" id="GO:0016887">
    <property type="term" value="F:ATP hydrolysis activity"/>
    <property type="evidence" value="ECO:0007669"/>
    <property type="project" value="InterPro"/>
</dbReference>
<dbReference type="Proteomes" id="UP000254209">
    <property type="component" value="Unassembled WGS sequence"/>
</dbReference>
<dbReference type="Pfam" id="PF00005">
    <property type="entry name" value="ABC_tran"/>
    <property type="match status" value="1"/>
</dbReference>
<dbReference type="EMBL" id="UFSO01000002">
    <property type="protein sequence ID" value="SSY70151.1"/>
    <property type="molecule type" value="Genomic_DNA"/>
</dbReference>
<sequence length="299" mass="32732">MNNTHLILSQVSKHYGAQKAVNTVDLTLQAGECVGLAGHNGAGKSTIMKLILGLIRPDSGSVSLFGENLSGSLKTADIRRQIGYLPETVALHPSLTGKETLDFYAKLKGTDLAHNHALLERVGIAQSANKRVGAYSKGMRQRLALAQALLGEPKLLLLDEPTTGLDPASRQMFYQIINELKQQGSTILLSTHALAELDGHADRIIVMKNGHKVADGNMRELHIQSGLPIHIQVTFQSDKSLPVHWQSISGSLQYTTECAEYEKMARLHELGSLDNVAQLDIHTPTLDEMYAEFLKREDV</sequence>
<evidence type="ECO:0000313" key="7">
    <source>
        <dbReference type="Proteomes" id="UP000254209"/>
    </source>
</evidence>
<keyword evidence="2" id="KW-1003">Cell membrane</keyword>
<proteinExistence type="predicted"/>
<protein>
    <submittedName>
        <fullName evidence="6">Daunorubicin/doxorubicin resistance ATP-binding protein DrrA</fullName>
        <ecNumber evidence="6">3.6.3.-</ecNumber>
    </submittedName>
</protein>
<dbReference type="InterPro" id="IPR003439">
    <property type="entry name" value="ABC_transporter-like_ATP-bd"/>
</dbReference>
<dbReference type="InterPro" id="IPR027417">
    <property type="entry name" value="P-loop_NTPase"/>
</dbReference>
<dbReference type="SUPFAM" id="SSF52540">
    <property type="entry name" value="P-loop containing nucleoside triphosphate hydrolases"/>
    <property type="match status" value="1"/>
</dbReference>
<dbReference type="SMART" id="SM00382">
    <property type="entry name" value="AAA"/>
    <property type="match status" value="1"/>
</dbReference>
<dbReference type="PROSITE" id="PS50893">
    <property type="entry name" value="ABC_TRANSPORTER_2"/>
    <property type="match status" value="1"/>
</dbReference>
<gene>
    <name evidence="6" type="primary">drrA</name>
    <name evidence="6" type="ORF">NCTC10283_00221</name>
</gene>
<name>A0A376BKB3_9NEIS</name>
<dbReference type="RefSeq" id="WP_034294844.1">
    <property type="nucleotide sequence ID" value="NZ_CP091519.2"/>
</dbReference>
<dbReference type="Gene3D" id="3.40.50.300">
    <property type="entry name" value="P-loop containing nucleotide triphosphate hydrolases"/>
    <property type="match status" value="1"/>
</dbReference>
<feature type="domain" description="ABC transporter" evidence="5">
    <location>
        <begin position="6"/>
        <end position="234"/>
    </location>
</feature>
<keyword evidence="1" id="KW-0813">Transport</keyword>
<evidence type="ECO:0000256" key="4">
    <source>
        <dbReference type="ARBA" id="ARBA00022840"/>
    </source>
</evidence>
<dbReference type="InterPro" id="IPR017871">
    <property type="entry name" value="ABC_transporter-like_CS"/>
</dbReference>
<dbReference type="PROSITE" id="PS00211">
    <property type="entry name" value="ABC_TRANSPORTER_1"/>
    <property type="match status" value="1"/>
</dbReference>
<evidence type="ECO:0000256" key="2">
    <source>
        <dbReference type="ARBA" id="ARBA00022475"/>
    </source>
</evidence>
<keyword evidence="3" id="KW-0547">Nucleotide-binding</keyword>
<evidence type="ECO:0000256" key="1">
    <source>
        <dbReference type="ARBA" id="ARBA00022448"/>
    </source>
</evidence>
<keyword evidence="4 6" id="KW-0067">ATP-binding</keyword>
<evidence type="ECO:0000256" key="3">
    <source>
        <dbReference type="ARBA" id="ARBA00022741"/>
    </source>
</evidence>
<dbReference type="PANTHER" id="PTHR42939">
    <property type="entry name" value="ABC TRANSPORTER ATP-BINDING PROTEIN ALBC-RELATED"/>
    <property type="match status" value="1"/>
</dbReference>
<dbReference type="PANTHER" id="PTHR42939:SF1">
    <property type="entry name" value="ABC TRANSPORTER ATP-BINDING PROTEIN ALBC-RELATED"/>
    <property type="match status" value="1"/>
</dbReference>
<keyword evidence="6" id="KW-0378">Hydrolase</keyword>
<evidence type="ECO:0000259" key="5">
    <source>
        <dbReference type="PROSITE" id="PS50893"/>
    </source>
</evidence>
<dbReference type="OrthoDB" id="9804819at2"/>